<sequence length="30" mass="3518">MKKQGERKEDRVLKLFGICNPSIMLTLKLK</sequence>
<protein>
    <submittedName>
        <fullName evidence="1">Uncharacterized protein</fullName>
    </submittedName>
</protein>
<name>L0FVN1_ECHVK</name>
<dbReference type="HOGENOM" id="CLU_3403228_0_0_10"/>
<reference evidence="2" key="1">
    <citation type="submission" date="2012-02" db="EMBL/GenBank/DDBJ databases">
        <title>The complete genome of Echinicola vietnamensis DSM 17526.</title>
        <authorList>
            <person name="Lucas S."/>
            <person name="Copeland A."/>
            <person name="Lapidus A."/>
            <person name="Glavina del Rio T."/>
            <person name="Dalin E."/>
            <person name="Tice H."/>
            <person name="Bruce D."/>
            <person name="Goodwin L."/>
            <person name="Pitluck S."/>
            <person name="Peters L."/>
            <person name="Ovchinnikova G."/>
            <person name="Teshima H."/>
            <person name="Kyrpides N."/>
            <person name="Mavromatis K."/>
            <person name="Ivanova N."/>
            <person name="Brettin T."/>
            <person name="Detter J.C."/>
            <person name="Han C."/>
            <person name="Larimer F."/>
            <person name="Land M."/>
            <person name="Hauser L."/>
            <person name="Markowitz V."/>
            <person name="Cheng J.-F."/>
            <person name="Hugenholtz P."/>
            <person name="Woyke T."/>
            <person name="Wu D."/>
            <person name="Brambilla E."/>
            <person name="Klenk H.-P."/>
            <person name="Eisen J.A."/>
        </authorList>
    </citation>
    <scope>NUCLEOTIDE SEQUENCE [LARGE SCALE GENOMIC DNA]</scope>
    <source>
        <strain evidence="2">DSM 17526 / LMG 23754 / KMM 6221</strain>
    </source>
</reference>
<organism evidence="1 2">
    <name type="scientific">Echinicola vietnamensis (strain DSM 17526 / LMG 23754 / KMM 6221)</name>
    <dbReference type="NCBI Taxonomy" id="926556"/>
    <lineage>
        <taxon>Bacteria</taxon>
        <taxon>Pseudomonadati</taxon>
        <taxon>Bacteroidota</taxon>
        <taxon>Cytophagia</taxon>
        <taxon>Cytophagales</taxon>
        <taxon>Cyclobacteriaceae</taxon>
        <taxon>Echinicola</taxon>
    </lineage>
</organism>
<gene>
    <name evidence="1" type="ordered locus">Echvi_1689</name>
</gene>
<proteinExistence type="predicted"/>
<dbReference type="AlphaFoldDB" id="L0FVN1"/>
<accession>L0FVN1</accession>
<keyword evidence="2" id="KW-1185">Reference proteome</keyword>
<evidence type="ECO:0000313" key="1">
    <source>
        <dbReference type="EMBL" id="AGA77954.1"/>
    </source>
</evidence>
<dbReference type="Proteomes" id="UP000010796">
    <property type="component" value="Chromosome"/>
</dbReference>
<dbReference type="EMBL" id="CP003346">
    <property type="protein sequence ID" value="AGA77954.1"/>
    <property type="molecule type" value="Genomic_DNA"/>
</dbReference>
<evidence type="ECO:0000313" key="2">
    <source>
        <dbReference type="Proteomes" id="UP000010796"/>
    </source>
</evidence>
<dbReference type="KEGG" id="evi:Echvi_1689"/>